<proteinExistence type="predicted"/>
<name>A0A076EXX4_RHOOP</name>
<reference evidence="2 3" key="1">
    <citation type="submission" date="2014-07" db="EMBL/GenBank/DDBJ databases">
        <title>Genome Sequence of Rhodococcus opacus Strain R7, a Biodegrader of Mono- and Polycyclic Aromatic Hydrocarbons.</title>
        <authorList>
            <person name="Di Gennaro P."/>
            <person name="Zampolli J."/>
            <person name="Presti I."/>
            <person name="Cappelletti M."/>
            <person name="D'Ursi P."/>
            <person name="Orro A."/>
            <person name="Mezzelani A."/>
            <person name="Milanesi L."/>
        </authorList>
    </citation>
    <scope>NUCLEOTIDE SEQUENCE [LARGE SCALE GENOMIC DNA]</scope>
    <source>
        <strain evidence="2 3">R7</strain>
    </source>
</reference>
<dbReference type="Proteomes" id="UP000028488">
    <property type="component" value="Chromosome"/>
</dbReference>
<protein>
    <submittedName>
        <fullName evidence="2">Uncharacterized protein</fullName>
    </submittedName>
</protein>
<evidence type="ECO:0000313" key="2">
    <source>
        <dbReference type="EMBL" id="AII08209.1"/>
    </source>
</evidence>
<accession>A0A076EXX4</accession>
<feature type="region of interest" description="Disordered" evidence="1">
    <location>
        <begin position="87"/>
        <end position="108"/>
    </location>
</feature>
<dbReference type="EMBL" id="CP008947">
    <property type="protein sequence ID" value="AII08209.1"/>
    <property type="molecule type" value="Genomic_DNA"/>
</dbReference>
<gene>
    <name evidence="2" type="ORF">EP51_27740</name>
</gene>
<evidence type="ECO:0000313" key="3">
    <source>
        <dbReference type="Proteomes" id="UP000028488"/>
    </source>
</evidence>
<sequence length="108" mass="11979">MRIRAVCFGLSPRLVHPLNLRSSAADFATTNVLPAAEFGGDHRHRCELIGLAVALQHSQNLTLFGPQRLLDDRLTFRISHRLVRNGCELPNGREHHTSAAHGTPELAR</sequence>
<evidence type="ECO:0000256" key="1">
    <source>
        <dbReference type="SAM" id="MobiDB-lite"/>
    </source>
</evidence>
<dbReference type="AlphaFoldDB" id="A0A076EXX4"/>
<organism evidence="2 3">
    <name type="scientific">Rhodococcus opacus</name>
    <name type="common">Nocardia opaca</name>
    <dbReference type="NCBI Taxonomy" id="37919"/>
    <lineage>
        <taxon>Bacteria</taxon>
        <taxon>Bacillati</taxon>
        <taxon>Actinomycetota</taxon>
        <taxon>Actinomycetes</taxon>
        <taxon>Mycobacteriales</taxon>
        <taxon>Nocardiaceae</taxon>
        <taxon>Rhodococcus</taxon>
    </lineage>
</organism>